<reference evidence="2 3" key="1">
    <citation type="journal article" date="2020" name="ISME J.">
        <title>Uncovering the hidden diversity of litter-decomposition mechanisms in mushroom-forming fungi.</title>
        <authorList>
            <person name="Floudas D."/>
            <person name="Bentzer J."/>
            <person name="Ahren D."/>
            <person name="Johansson T."/>
            <person name="Persson P."/>
            <person name="Tunlid A."/>
        </authorList>
    </citation>
    <scope>NUCLEOTIDE SEQUENCE [LARGE SCALE GENOMIC DNA]</scope>
    <source>
        <strain evidence="2 3">CBS 175.51</strain>
    </source>
</reference>
<evidence type="ECO:0000313" key="3">
    <source>
        <dbReference type="Proteomes" id="UP000541558"/>
    </source>
</evidence>
<dbReference type="OrthoDB" id="3365698at2759"/>
<gene>
    <name evidence="2" type="ORF">D9611_009902</name>
</gene>
<organism evidence="2 3">
    <name type="scientific">Ephemerocybe angulata</name>
    <dbReference type="NCBI Taxonomy" id="980116"/>
    <lineage>
        <taxon>Eukaryota</taxon>
        <taxon>Fungi</taxon>
        <taxon>Dikarya</taxon>
        <taxon>Basidiomycota</taxon>
        <taxon>Agaricomycotina</taxon>
        <taxon>Agaricomycetes</taxon>
        <taxon>Agaricomycetidae</taxon>
        <taxon>Agaricales</taxon>
        <taxon>Agaricineae</taxon>
        <taxon>Psathyrellaceae</taxon>
        <taxon>Ephemerocybe</taxon>
    </lineage>
</organism>
<dbReference type="AlphaFoldDB" id="A0A8H5CCW4"/>
<evidence type="ECO:0000256" key="1">
    <source>
        <dbReference type="SAM" id="Coils"/>
    </source>
</evidence>
<keyword evidence="3" id="KW-1185">Reference proteome</keyword>
<accession>A0A8H5CCW4</accession>
<protein>
    <recommendedName>
        <fullName evidence="4">F-box domain-containing protein</fullName>
    </recommendedName>
</protein>
<evidence type="ECO:0000313" key="2">
    <source>
        <dbReference type="EMBL" id="KAF5339395.1"/>
    </source>
</evidence>
<dbReference type="Proteomes" id="UP000541558">
    <property type="component" value="Unassembled WGS sequence"/>
</dbReference>
<evidence type="ECO:0008006" key="4">
    <source>
        <dbReference type="Google" id="ProtNLM"/>
    </source>
</evidence>
<proteinExistence type="predicted"/>
<dbReference type="SUPFAM" id="SSF52047">
    <property type="entry name" value="RNI-like"/>
    <property type="match status" value="1"/>
</dbReference>
<sequence length="568" mass="62708">MYASTLESLANLDHEIARLEQDLLALKRRRNAASPVYRLPPELLSKIFFLALRYMDVDYSKMRPECTKMSICAVSHQWREIAFAAPELWMEIQIQANTKAQYLDLALKQVAENQEVYIDGWHVTSNGGVGVLRTLEAGKKWQVKRAVLNASADTIHRIFDGLDLKSEGTEALELTCLDWMGKLLCANALSGAFPHIRRLFLAGWEVPSASELVKFSALADLTLQRIAVITPEGMQAIFLILKQARHLTHFDLDILSTEGHFPNGPWPTLPRLSKVKTLRISSGDNQIASILLSALYLSADIERMTVVFGSPDGRFNPEISRQAASTLSLALMHTTAPKSLLVTSTIGDDGVEKGLEYIGFGAQWDGKRTLAAFMVVPGASSWEVGVTSQKLYSLPFINPEDWLLSRLESIEVVHYPTFPFWEAIAGIPTLQKISVRAWQRNDCFTRALQGDGLPDGSLRPGTTRATPFPALNSIGVIFTARSLDTAFKNGYAHDLASALRTRAARAGHSIPGPGQIDIVHFYCCASELGIDADTHNLLLSVAWDVRCSASTAPANFEFCRDSDALDTY</sequence>
<feature type="coiled-coil region" evidence="1">
    <location>
        <begin position="2"/>
        <end position="29"/>
    </location>
</feature>
<keyword evidence="1" id="KW-0175">Coiled coil</keyword>
<name>A0A8H5CCW4_9AGAR</name>
<comment type="caution">
    <text evidence="2">The sequence shown here is derived from an EMBL/GenBank/DDBJ whole genome shotgun (WGS) entry which is preliminary data.</text>
</comment>
<dbReference type="EMBL" id="JAACJK010000008">
    <property type="protein sequence ID" value="KAF5339395.1"/>
    <property type="molecule type" value="Genomic_DNA"/>
</dbReference>